<evidence type="ECO:0000313" key="2">
    <source>
        <dbReference type="EMBL" id="KJB22506.1"/>
    </source>
</evidence>
<dbReference type="Proteomes" id="UP000032304">
    <property type="component" value="Chromosome 4"/>
</dbReference>
<feature type="non-terminal residue" evidence="2">
    <location>
        <position position="70"/>
    </location>
</feature>
<keyword evidence="1" id="KW-0812">Transmembrane</keyword>
<evidence type="ECO:0000256" key="1">
    <source>
        <dbReference type="SAM" id="Phobius"/>
    </source>
</evidence>
<feature type="transmembrane region" description="Helical" evidence="1">
    <location>
        <begin position="31"/>
        <end position="49"/>
    </location>
</feature>
<proteinExistence type="predicted"/>
<gene>
    <name evidence="2" type="ORF">B456_004G051300</name>
</gene>
<reference evidence="2 3" key="1">
    <citation type="journal article" date="2012" name="Nature">
        <title>Repeated polyploidization of Gossypium genomes and the evolution of spinnable cotton fibres.</title>
        <authorList>
            <person name="Paterson A.H."/>
            <person name="Wendel J.F."/>
            <person name="Gundlach H."/>
            <person name="Guo H."/>
            <person name="Jenkins J."/>
            <person name="Jin D."/>
            <person name="Llewellyn D."/>
            <person name="Showmaker K.C."/>
            <person name="Shu S."/>
            <person name="Udall J."/>
            <person name="Yoo M.J."/>
            <person name="Byers R."/>
            <person name="Chen W."/>
            <person name="Doron-Faigenboim A."/>
            <person name="Duke M.V."/>
            <person name="Gong L."/>
            <person name="Grimwood J."/>
            <person name="Grover C."/>
            <person name="Grupp K."/>
            <person name="Hu G."/>
            <person name="Lee T.H."/>
            <person name="Li J."/>
            <person name="Lin L."/>
            <person name="Liu T."/>
            <person name="Marler B.S."/>
            <person name="Page J.T."/>
            <person name="Roberts A.W."/>
            <person name="Romanel E."/>
            <person name="Sanders W.S."/>
            <person name="Szadkowski E."/>
            <person name="Tan X."/>
            <person name="Tang H."/>
            <person name="Xu C."/>
            <person name="Wang J."/>
            <person name="Wang Z."/>
            <person name="Zhang D."/>
            <person name="Zhang L."/>
            <person name="Ashrafi H."/>
            <person name="Bedon F."/>
            <person name="Bowers J.E."/>
            <person name="Brubaker C.L."/>
            <person name="Chee P.W."/>
            <person name="Das S."/>
            <person name="Gingle A.R."/>
            <person name="Haigler C.H."/>
            <person name="Harker D."/>
            <person name="Hoffmann L.V."/>
            <person name="Hovav R."/>
            <person name="Jones D.C."/>
            <person name="Lemke C."/>
            <person name="Mansoor S."/>
            <person name="ur Rahman M."/>
            <person name="Rainville L.N."/>
            <person name="Rambani A."/>
            <person name="Reddy U.K."/>
            <person name="Rong J.K."/>
            <person name="Saranga Y."/>
            <person name="Scheffler B.E."/>
            <person name="Scheffler J.A."/>
            <person name="Stelly D.M."/>
            <person name="Triplett B.A."/>
            <person name="Van Deynze A."/>
            <person name="Vaslin M.F."/>
            <person name="Waghmare V.N."/>
            <person name="Walford S.A."/>
            <person name="Wright R.J."/>
            <person name="Zaki E.A."/>
            <person name="Zhang T."/>
            <person name="Dennis E.S."/>
            <person name="Mayer K.F."/>
            <person name="Peterson D.G."/>
            <person name="Rokhsar D.S."/>
            <person name="Wang X."/>
            <person name="Schmutz J."/>
        </authorList>
    </citation>
    <scope>NUCLEOTIDE SEQUENCE [LARGE SCALE GENOMIC DNA]</scope>
</reference>
<organism evidence="2 3">
    <name type="scientific">Gossypium raimondii</name>
    <name type="common">Peruvian cotton</name>
    <name type="synonym">Gossypium klotzschianum subsp. raimondii</name>
    <dbReference type="NCBI Taxonomy" id="29730"/>
    <lineage>
        <taxon>Eukaryota</taxon>
        <taxon>Viridiplantae</taxon>
        <taxon>Streptophyta</taxon>
        <taxon>Embryophyta</taxon>
        <taxon>Tracheophyta</taxon>
        <taxon>Spermatophyta</taxon>
        <taxon>Magnoliopsida</taxon>
        <taxon>eudicotyledons</taxon>
        <taxon>Gunneridae</taxon>
        <taxon>Pentapetalae</taxon>
        <taxon>rosids</taxon>
        <taxon>malvids</taxon>
        <taxon>Malvales</taxon>
        <taxon>Malvaceae</taxon>
        <taxon>Malvoideae</taxon>
        <taxon>Gossypium</taxon>
    </lineage>
</organism>
<keyword evidence="1" id="KW-1133">Transmembrane helix</keyword>
<dbReference type="EMBL" id="CM001743">
    <property type="protein sequence ID" value="KJB22506.1"/>
    <property type="molecule type" value="Genomic_DNA"/>
</dbReference>
<evidence type="ECO:0000313" key="3">
    <source>
        <dbReference type="Proteomes" id="UP000032304"/>
    </source>
</evidence>
<protein>
    <submittedName>
        <fullName evidence="2">Uncharacterized protein</fullName>
    </submittedName>
</protein>
<sequence>MVPYQSQPLLITLFNSLASVYTNEVLLTRNFVVFFLLILIANVVDTILAKARDESSMLSPHQLNESQAPP</sequence>
<name>A0A0D2QZG6_GOSRA</name>
<dbReference type="AlphaFoldDB" id="A0A0D2QZG6"/>
<keyword evidence="1" id="KW-0472">Membrane</keyword>
<dbReference type="eggNOG" id="ENOG502QPKG">
    <property type="taxonomic scope" value="Eukaryota"/>
</dbReference>
<accession>A0A0D2QZG6</accession>
<dbReference type="Gramene" id="KJB22506">
    <property type="protein sequence ID" value="KJB22506"/>
    <property type="gene ID" value="B456_004G051300"/>
</dbReference>
<keyword evidence="3" id="KW-1185">Reference proteome</keyword>